<dbReference type="Gene3D" id="3.40.190.290">
    <property type="match status" value="1"/>
</dbReference>
<dbReference type="PANTHER" id="PTHR30537:SF31">
    <property type="entry name" value="TRANSCRIPTIONAL REGULATOR, LYSR FAMILY"/>
    <property type="match status" value="1"/>
</dbReference>
<evidence type="ECO:0000259" key="6">
    <source>
        <dbReference type="PROSITE" id="PS50931"/>
    </source>
</evidence>
<gene>
    <name evidence="7" type="ORF">FXB38_10760</name>
</gene>
<evidence type="ECO:0000313" key="7">
    <source>
        <dbReference type="EMBL" id="TYL85601.1"/>
    </source>
</evidence>
<dbReference type="PANTHER" id="PTHR30537">
    <property type="entry name" value="HTH-TYPE TRANSCRIPTIONAL REGULATOR"/>
    <property type="match status" value="1"/>
</dbReference>
<sequence length="299" mass="31917">MRDLNDLQFFVAVVVNRGFSAASRVLGVPKSRVSRRIALLEERLGVRLLDRTTRGLGVTQVGQQVYQHAQAAVIEADAVEEVALRMQAEPRGLVRLTCPLGLQGAIAGPLPSFLAAHPQLRVQCIATNRRVDLIHEGIDVAIRVRERLDTDADLQVKRIGVSRRILVASPNLLAKTGAPKSPADLGNFPILDQDEQSGGTWLLTAKNGETSSLSVEPRLASGSFDILMAAACQGAGITLLPARYCQDALVSGALVRVLPEWGGTEGILHLVFASRRGMLPGVRAVIDFAAAALRSSAAS</sequence>
<feature type="domain" description="HTH lysR-type" evidence="6">
    <location>
        <begin position="1"/>
        <end position="59"/>
    </location>
</feature>
<organism evidence="7 8">
    <name type="scientific">Bradyrhizobium cytisi</name>
    <dbReference type="NCBI Taxonomy" id="515489"/>
    <lineage>
        <taxon>Bacteria</taxon>
        <taxon>Pseudomonadati</taxon>
        <taxon>Pseudomonadota</taxon>
        <taxon>Alphaproteobacteria</taxon>
        <taxon>Hyphomicrobiales</taxon>
        <taxon>Nitrobacteraceae</taxon>
        <taxon>Bradyrhizobium</taxon>
    </lineage>
</organism>
<dbReference type="PROSITE" id="PS50931">
    <property type="entry name" value="HTH_LYSR"/>
    <property type="match status" value="1"/>
</dbReference>
<proteinExistence type="inferred from homology"/>
<evidence type="ECO:0000256" key="5">
    <source>
        <dbReference type="ARBA" id="ARBA00023163"/>
    </source>
</evidence>
<dbReference type="GO" id="GO:0006351">
    <property type="term" value="P:DNA-templated transcription"/>
    <property type="evidence" value="ECO:0007669"/>
    <property type="project" value="TreeGrafter"/>
</dbReference>
<keyword evidence="4" id="KW-0238">DNA-binding</keyword>
<evidence type="ECO:0000313" key="8">
    <source>
        <dbReference type="Proteomes" id="UP000324853"/>
    </source>
</evidence>
<protein>
    <submittedName>
        <fullName evidence="7">LysR family transcriptional regulator</fullName>
    </submittedName>
</protein>
<comment type="caution">
    <text evidence="7">The sequence shown here is derived from an EMBL/GenBank/DDBJ whole genome shotgun (WGS) entry which is preliminary data.</text>
</comment>
<evidence type="ECO:0000256" key="3">
    <source>
        <dbReference type="ARBA" id="ARBA00023015"/>
    </source>
</evidence>
<keyword evidence="5" id="KW-0804">Transcription</keyword>
<dbReference type="InterPro" id="IPR036390">
    <property type="entry name" value="WH_DNA-bd_sf"/>
</dbReference>
<dbReference type="EMBL" id="VSSR01000017">
    <property type="protein sequence ID" value="TYL85601.1"/>
    <property type="molecule type" value="Genomic_DNA"/>
</dbReference>
<dbReference type="AlphaFoldDB" id="A0A5S4WZR1"/>
<reference evidence="7 8" key="1">
    <citation type="submission" date="2019-08" db="EMBL/GenBank/DDBJ databases">
        <title>Bradyrhizobium hipponensis sp. nov., a rhizobium isolated from a Lupinus angustifolius root nodule in Tunisia.</title>
        <authorList>
            <person name="Off K."/>
            <person name="Rejili M."/>
            <person name="Mars M."/>
            <person name="Brachmann A."/>
            <person name="Marin M."/>
        </authorList>
    </citation>
    <scope>NUCLEOTIDE SEQUENCE [LARGE SCALE GENOMIC DNA]</scope>
    <source>
        <strain evidence="7 8">CTAW11</strain>
    </source>
</reference>
<evidence type="ECO:0000256" key="1">
    <source>
        <dbReference type="ARBA" id="ARBA00003502"/>
    </source>
</evidence>
<dbReference type="Gene3D" id="1.10.10.10">
    <property type="entry name" value="Winged helix-like DNA-binding domain superfamily/Winged helix DNA-binding domain"/>
    <property type="match status" value="1"/>
</dbReference>
<evidence type="ECO:0000256" key="2">
    <source>
        <dbReference type="ARBA" id="ARBA00009437"/>
    </source>
</evidence>
<dbReference type="Proteomes" id="UP000324853">
    <property type="component" value="Unassembled WGS sequence"/>
</dbReference>
<dbReference type="FunFam" id="1.10.10.10:FF:000001">
    <property type="entry name" value="LysR family transcriptional regulator"/>
    <property type="match status" value="1"/>
</dbReference>
<keyword evidence="3" id="KW-0805">Transcription regulation</keyword>
<comment type="similarity">
    <text evidence="2">Belongs to the LysR transcriptional regulatory family.</text>
</comment>
<dbReference type="InterPro" id="IPR005119">
    <property type="entry name" value="LysR_subst-bd"/>
</dbReference>
<name>A0A5S4WZR1_9BRAD</name>
<evidence type="ECO:0000256" key="4">
    <source>
        <dbReference type="ARBA" id="ARBA00023125"/>
    </source>
</evidence>
<dbReference type="Pfam" id="PF03466">
    <property type="entry name" value="LysR_substrate"/>
    <property type="match status" value="1"/>
</dbReference>
<dbReference type="GO" id="GO:0003700">
    <property type="term" value="F:DNA-binding transcription factor activity"/>
    <property type="evidence" value="ECO:0007669"/>
    <property type="project" value="InterPro"/>
</dbReference>
<dbReference type="OrthoDB" id="9786526at2"/>
<keyword evidence="8" id="KW-1185">Reference proteome</keyword>
<dbReference type="InterPro" id="IPR058163">
    <property type="entry name" value="LysR-type_TF_proteobact-type"/>
</dbReference>
<comment type="function">
    <text evidence="1">NodD regulates the expression of the nodABCFE genes which encode other nodulation proteins. NodD is also a negative regulator of its own expression. Binds flavonoids as inducers.</text>
</comment>
<dbReference type="SUPFAM" id="SSF46785">
    <property type="entry name" value="Winged helix' DNA-binding domain"/>
    <property type="match status" value="1"/>
</dbReference>
<dbReference type="SUPFAM" id="SSF53850">
    <property type="entry name" value="Periplasmic binding protein-like II"/>
    <property type="match status" value="1"/>
</dbReference>
<dbReference type="InterPro" id="IPR036388">
    <property type="entry name" value="WH-like_DNA-bd_sf"/>
</dbReference>
<dbReference type="GO" id="GO:0043565">
    <property type="term" value="F:sequence-specific DNA binding"/>
    <property type="evidence" value="ECO:0007669"/>
    <property type="project" value="TreeGrafter"/>
</dbReference>
<accession>A0A5S4WZR1</accession>
<dbReference type="InterPro" id="IPR000847">
    <property type="entry name" value="LysR_HTH_N"/>
</dbReference>
<dbReference type="Pfam" id="PF00126">
    <property type="entry name" value="HTH_1"/>
    <property type="match status" value="1"/>
</dbReference>